<keyword evidence="7" id="KW-1185">Reference proteome</keyword>
<dbReference type="SUPFAM" id="SSF47979">
    <property type="entry name" value="Iron-dependent repressor protein, dimerization domain"/>
    <property type="match status" value="1"/>
</dbReference>
<dbReference type="GeneID" id="10460120"/>
<comment type="similarity">
    <text evidence="1">Belongs to the DtxR/MntR family.</text>
</comment>
<dbReference type="Pfam" id="PF02742">
    <property type="entry name" value="Fe_dep_repr_C"/>
    <property type="match status" value="1"/>
</dbReference>
<name>F4BVV9_METSG</name>
<feature type="domain" description="HTH dtxR-type" evidence="5">
    <location>
        <begin position="5"/>
        <end position="66"/>
    </location>
</feature>
<dbReference type="Proteomes" id="UP000007807">
    <property type="component" value="Chromosome"/>
</dbReference>
<reference evidence="6 7" key="1">
    <citation type="journal article" date="2011" name="J. Bacteriol.">
        <title>Complete genome sequence of Methanosaeta concilii, a specialist in aceticlastic methanogenesis.</title>
        <authorList>
            <person name="Barber R.D."/>
            <person name="Zhang L."/>
            <person name="Harnack M."/>
            <person name="Olson M.V."/>
            <person name="Kaul R."/>
            <person name="Ingram-Smith C."/>
            <person name="Smith K.S."/>
        </authorList>
    </citation>
    <scope>NUCLEOTIDE SEQUENCE [LARGE SCALE GENOMIC DNA]</scope>
    <source>
        <strain evidence="7">ATCC 5969 / DSM 3671 / JCM 10134 / NBRC 103675 / OCM 69 / GP-6</strain>
    </source>
</reference>
<evidence type="ECO:0000259" key="5">
    <source>
        <dbReference type="PROSITE" id="PS50944"/>
    </source>
</evidence>
<dbReference type="SUPFAM" id="SSF46785">
    <property type="entry name" value="Winged helix' DNA-binding domain"/>
    <property type="match status" value="1"/>
</dbReference>
<dbReference type="InterPro" id="IPR036421">
    <property type="entry name" value="Fe_dep_repressor_sf"/>
</dbReference>
<dbReference type="PROSITE" id="PS50944">
    <property type="entry name" value="HTH_DTXR"/>
    <property type="match status" value="1"/>
</dbReference>
<dbReference type="InterPro" id="IPR022689">
    <property type="entry name" value="Iron_dep_repressor"/>
</dbReference>
<evidence type="ECO:0000313" key="7">
    <source>
        <dbReference type="Proteomes" id="UP000007807"/>
    </source>
</evidence>
<dbReference type="PANTHER" id="PTHR33238:SF7">
    <property type="entry name" value="IRON-DEPENDENT TRANSCRIPTIONAL REGULATOR"/>
    <property type="match status" value="1"/>
</dbReference>
<protein>
    <submittedName>
        <fullName evidence="6">Iron-dependent repressor</fullName>
    </submittedName>
</protein>
<evidence type="ECO:0000313" key="6">
    <source>
        <dbReference type="EMBL" id="AEB67219.1"/>
    </source>
</evidence>
<sequence>MKSDLSRKAEDYLEAVYVISQEKGHVRIRDICKELGTKPPSVVEMVKKLNDRGYLIYKKNEGLYLTAEGEEIGRIIKDRHDTIFAFLKFIGVPEQVADEDACVIEHELHTKTVEQIKSLVSFIETAPDHPQWLDHFAIFCELGKHPCIKDARLSQTMAAQMGAEMRRKADHCGSND</sequence>
<organism evidence="6 7">
    <name type="scientific">Methanothrix soehngenii (strain ATCC 5969 / DSM 3671 / JCM 10134 / NBRC 103675 / OCM 69 / GP-6)</name>
    <name type="common">Methanosaeta concilii</name>
    <dbReference type="NCBI Taxonomy" id="990316"/>
    <lineage>
        <taxon>Archaea</taxon>
        <taxon>Methanobacteriati</taxon>
        <taxon>Methanobacteriota</taxon>
        <taxon>Stenosarchaea group</taxon>
        <taxon>Methanomicrobia</taxon>
        <taxon>Methanotrichales</taxon>
        <taxon>Methanotrichaceae</taxon>
        <taxon>Methanothrix</taxon>
    </lineage>
</organism>
<dbReference type="KEGG" id="mcj:MCON_0357"/>
<dbReference type="InterPro" id="IPR036388">
    <property type="entry name" value="WH-like_DNA-bd_sf"/>
</dbReference>
<dbReference type="GO" id="GO:0003677">
    <property type="term" value="F:DNA binding"/>
    <property type="evidence" value="ECO:0007669"/>
    <property type="project" value="UniProtKB-KW"/>
</dbReference>
<dbReference type="GO" id="GO:0046983">
    <property type="term" value="F:protein dimerization activity"/>
    <property type="evidence" value="ECO:0007669"/>
    <property type="project" value="InterPro"/>
</dbReference>
<dbReference type="Pfam" id="PF01325">
    <property type="entry name" value="Fe_dep_repress"/>
    <property type="match status" value="1"/>
</dbReference>
<dbReference type="EMBL" id="CP002565">
    <property type="protein sequence ID" value="AEB67219.1"/>
    <property type="molecule type" value="Genomic_DNA"/>
</dbReference>
<keyword evidence="3" id="KW-0238">DNA-binding</keyword>
<dbReference type="InterPro" id="IPR036390">
    <property type="entry name" value="WH_DNA-bd_sf"/>
</dbReference>
<dbReference type="STRING" id="990316.MCON_0357"/>
<dbReference type="RefSeq" id="WP_013718281.1">
    <property type="nucleotide sequence ID" value="NC_015416.1"/>
</dbReference>
<evidence type="ECO:0000256" key="4">
    <source>
        <dbReference type="ARBA" id="ARBA00023163"/>
    </source>
</evidence>
<dbReference type="GO" id="GO:0046914">
    <property type="term" value="F:transition metal ion binding"/>
    <property type="evidence" value="ECO:0007669"/>
    <property type="project" value="InterPro"/>
</dbReference>
<proteinExistence type="inferred from homology"/>
<dbReference type="OrthoDB" id="24735at2157"/>
<dbReference type="Gene3D" id="1.10.60.10">
    <property type="entry name" value="Iron dependent repressor, metal binding and dimerisation domain"/>
    <property type="match status" value="1"/>
</dbReference>
<dbReference type="InterPro" id="IPR001367">
    <property type="entry name" value="Fe_dep_repressor"/>
</dbReference>
<dbReference type="SMART" id="SM00529">
    <property type="entry name" value="HTH_DTXR"/>
    <property type="match status" value="1"/>
</dbReference>
<keyword evidence="4" id="KW-0804">Transcription</keyword>
<dbReference type="HOGENOM" id="CLU_069532_3_0_2"/>
<accession>F4BVV9</accession>
<keyword evidence="2" id="KW-0805">Transcription regulation</keyword>
<evidence type="ECO:0000256" key="1">
    <source>
        <dbReference type="ARBA" id="ARBA00007871"/>
    </source>
</evidence>
<dbReference type="PANTHER" id="PTHR33238">
    <property type="entry name" value="IRON (METAL) DEPENDENT REPRESSOR, DTXR FAMILY"/>
    <property type="match status" value="1"/>
</dbReference>
<dbReference type="InterPro" id="IPR050536">
    <property type="entry name" value="DtxR_MntR_Metal-Reg"/>
</dbReference>
<evidence type="ECO:0000256" key="2">
    <source>
        <dbReference type="ARBA" id="ARBA00023015"/>
    </source>
</evidence>
<evidence type="ECO:0000256" key="3">
    <source>
        <dbReference type="ARBA" id="ARBA00023125"/>
    </source>
</evidence>
<dbReference type="InterPro" id="IPR022687">
    <property type="entry name" value="HTH_DTXR"/>
</dbReference>
<dbReference type="AlphaFoldDB" id="F4BVV9"/>
<dbReference type="GO" id="GO:0003700">
    <property type="term" value="F:DNA-binding transcription factor activity"/>
    <property type="evidence" value="ECO:0007669"/>
    <property type="project" value="InterPro"/>
</dbReference>
<dbReference type="InParanoid" id="F4BVV9"/>
<gene>
    <name evidence="6" type="ordered locus">MCON_0357</name>
</gene>
<dbReference type="Gene3D" id="1.10.10.10">
    <property type="entry name" value="Winged helix-like DNA-binding domain superfamily/Winged helix DNA-binding domain"/>
    <property type="match status" value="1"/>
</dbReference>
<dbReference type="FunCoup" id="F4BVV9">
    <property type="interactions" value="1"/>
</dbReference>